<feature type="chain" id="PRO_5047303350" description="Spore-associated protein" evidence="1">
    <location>
        <begin position="34"/>
        <end position="147"/>
    </location>
</feature>
<proteinExistence type="predicted"/>
<keyword evidence="3" id="KW-1185">Reference proteome</keyword>
<reference evidence="3" key="1">
    <citation type="journal article" date="2019" name="Int. J. Syst. Evol. Microbiol.">
        <title>The Global Catalogue of Microorganisms (GCM) 10K type strain sequencing project: providing services to taxonomists for standard genome sequencing and annotation.</title>
        <authorList>
            <consortium name="The Broad Institute Genomics Platform"/>
            <consortium name="The Broad Institute Genome Sequencing Center for Infectious Disease"/>
            <person name="Wu L."/>
            <person name="Ma J."/>
        </authorList>
    </citation>
    <scope>NUCLEOTIDE SEQUENCE [LARGE SCALE GENOMIC DNA]</scope>
    <source>
        <strain evidence="3">CCM 3243</strain>
    </source>
</reference>
<name>A0ABV8NCC6_9ACTN</name>
<evidence type="ECO:0000313" key="2">
    <source>
        <dbReference type="EMBL" id="MFC4190401.1"/>
    </source>
</evidence>
<dbReference type="RefSeq" id="WP_200697615.1">
    <property type="nucleotide sequence ID" value="NZ_BAAAYA010000005.1"/>
</dbReference>
<dbReference type="Proteomes" id="UP001595871">
    <property type="component" value="Unassembled WGS sequence"/>
</dbReference>
<comment type="caution">
    <text evidence="2">The sequence shown here is derived from an EMBL/GenBank/DDBJ whole genome shotgun (WGS) entry which is preliminary data.</text>
</comment>
<dbReference type="EMBL" id="JBHSCF010000055">
    <property type="protein sequence ID" value="MFC4190401.1"/>
    <property type="molecule type" value="Genomic_DNA"/>
</dbReference>
<sequence length="147" mass="15069">MNLKRISTNRTLGAAPAVIALTAALLAPTSAAAHSVAPPTGACPGQRVGTYTLTSSAHIEVYFSPAHGGTNCVKTVSEKTSTRYLHVWATVLGASKINSDEGLYRSYAGPVTFTGTAGRCISVVAKASPGTNPAQNAKRSLDAKHCG</sequence>
<accession>A0ABV8NCC6</accession>
<evidence type="ECO:0008006" key="4">
    <source>
        <dbReference type="Google" id="ProtNLM"/>
    </source>
</evidence>
<feature type="signal peptide" evidence="1">
    <location>
        <begin position="1"/>
        <end position="33"/>
    </location>
</feature>
<evidence type="ECO:0000256" key="1">
    <source>
        <dbReference type="SAM" id="SignalP"/>
    </source>
</evidence>
<gene>
    <name evidence="2" type="ORF">ACFO3R_29090</name>
</gene>
<evidence type="ECO:0000313" key="3">
    <source>
        <dbReference type="Proteomes" id="UP001595871"/>
    </source>
</evidence>
<protein>
    <recommendedName>
        <fullName evidence="4">Spore-associated protein</fullName>
    </recommendedName>
</protein>
<keyword evidence="1" id="KW-0732">Signal</keyword>
<organism evidence="2 3">
    <name type="scientific">Streptomyces flavovirens</name>
    <dbReference type="NCBI Taxonomy" id="52258"/>
    <lineage>
        <taxon>Bacteria</taxon>
        <taxon>Bacillati</taxon>
        <taxon>Actinomycetota</taxon>
        <taxon>Actinomycetes</taxon>
        <taxon>Kitasatosporales</taxon>
        <taxon>Streptomycetaceae</taxon>
        <taxon>Streptomyces</taxon>
    </lineage>
</organism>